<dbReference type="PANTHER" id="PTHR48033:SF10">
    <property type="entry name" value="RNA-BINDING PROTEIN SQUID"/>
    <property type="match status" value="1"/>
</dbReference>
<dbReference type="InterPro" id="IPR012677">
    <property type="entry name" value="Nucleotide-bd_a/b_plait_sf"/>
</dbReference>
<comment type="caution">
    <text evidence="6">The sequence shown here is derived from an EMBL/GenBank/DDBJ whole genome shotgun (WGS) entry which is preliminary data.</text>
</comment>
<feature type="domain" description="RRM" evidence="5">
    <location>
        <begin position="172"/>
        <end position="248"/>
    </location>
</feature>
<name>A0A9W7G4Y0_9STRA</name>
<gene>
    <name evidence="6" type="ORF">TrCOL_g5227</name>
</gene>
<dbReference type="GO" id="GO:0003723">
    <property type="term" value="F:RNA binding"/>
    <property type="evidence" value="ECO:0007669"/>
    <property type="project" value="UniProtKB-UniRule"/>
</dbReference>
<dbReference type="AlphaFoldDB" id="A0A9W7G4Y0"/>
<evidence type="ECO:0000256" key="2">
    <source>
        <dbReference type="ARBA" id="ARBA00023242"/>
    </source>
</evidence>
<dbReference type="PROSITE" id="PS50102">
    <property type="entry name" value="RRM"/>
    <property type="match status" value="2"/>
</dbReference>
<dbReference type="InterPro" id="IPR035979">
    <property type="entry name" value="RBD_domain_sf"/>
</dbReference>
<reference evidence="7" key="1">
    <citation type="journal article" date="2023" name="Commun. Biol.">
        <title>Genome analysis of Parmales, the sister group of diatoms, reveals the evolutionary specialization of diatoms from phago-mixotrophs to photoautotrophs.</title>
        <authorList>
            <person name="Ban H."/>
            <person name="Sato S."/>
            <person name="Yoshikawa S."/>
            <person name="Yamada K."/>
            <person name="Nakamura Y."/>
            <person name="Ichinomiya M."/>
            <person name="Sato N."/>
            <person name="Blanc-Mathieu R."/>
            <person name="Endo H."/>
            <person name="Kuwata A."/>
            <person name="Ogata H."/>
        </authorList>
    </citation>
    <scope>NUCLEOTIDE SEQUENCE [LARGE SCALE GENOMIC DNA]</scope>
</reference>
<evidence type="ECO:0000313" key="6">
    <source>
        <dbReference type="EMBL" id="GMI32321.1"/>
    </source>
</evidence>
<dbReference type="Proteomes" id="UP001165065">
    <property type="component" value="Unassembled WGS sequence"/>
</dbReference>
<dbReference type="Pfam" id="PF00076">
    <property type="entry name" value="RRM_1"/>
    <property type="match status" value="1"/>
</dbReference>
<organism evidence="6 7">
    <name type="scientific">Triparma columacea</name>
    <dbReference type="NCBI Taxonomy" id="722753"/>
    <lineage>
        <taxon>Eukaryota</taxon>
        <taxon>Sar</taxon>
        <taxon>Stramenopiles</taxon>
        <taxon>Ochrophyta</taxon>
        <taxon>Bolidophyceae</taxon>
        <taxon>Parmales</taxon>
        <taxon>Triparmaceae</taxon>
        <taxon>Triparma</taxon>
    </lineage>
</organism>
<sequence length="392" mass="45274">MNTGRGFAFVTFNNEDASKAILLSRFHTVRGQQIEVKQTREQGVHHPDSVNHCEISKYFMGGIHPRCTSQDIRAHFSTLGISIDKAQVMTKEGKSRGFAFVYFRNQEDANKIANHEHWIMGREVEIRKATKKNRKEDVRERARKTLDIDQPHLHNPNNPFTVPIAKGPLSDRKLLLEGLDPLLDDMELASFMGQYGYVQEVKIVSVGSSDGRVKGHVTMMRDEDASMIMEQEPICMLRRKVKVSYVDNTELNGYYEYSKGKKSESWVEEIPKYEGTEEEVGRKHEEDNKRQLDWLLEDLNKMHPRARVSNEFFEAYVRIIMGRSRGRMLELKRQVVELERKCKELENEKASKKSVSAQEGTSRIATGGRESTNDDFTEERTILEIMRASRSK</sequence>
<dbReference type="PANTHER" id="PTHR48033">
    <property type="entry name" value="RNA-BINDING (RRM/RBD/RNP MOTIFS) FAMILY PROTEIN"/>
    <property type="match status" value="1"/>
</dbReference>
<dbReference type="EMBL" id="BRYA01000017">
    <property type="protein sequence ID" value="GMI32321.1"/>
    <property type="molecule type" value="Genomic_DNA"/>
</dbReference>
<proteinExistence type="predicted"/>
<keyword evidence="7" id="KW-1185">Reference proteome</keyword>
<keyword evidence="3" id="KW-0694">RNA-binding</keyword>
<evidence type="ECO:0000256" key="1">
    <source>
        <dbReference type="ARBA" id="ARBA00004123"/>
    </source>
</evidence>
<dbReference type="SUPFAM" id="SSF54928">
    <property type="entry name" value="RNA-binding domain, RBD"/>
    <property type="match status" value="1"/>
</dbReference>
<dbReference type="GO" id="GO:0005654">
    <property type="term" value="C:nucleoplasm"/>
    <property type="evidence" value="ECO:0007669"/>
    <property type="project" value="TreeGrafter"/>
</dbReference>
<evidence type="ECO:0000256" key="3">
    <source>
        <dbReference type="PROSITE-ProRule" id="PRU00176"/>
    </source>
</evidence>
<dbReference type="GO" id="GO:0010468">
    <property type="term" value="P:regulation of gene expression"/>
    <property type="evidence" value="ECO:0007669"/>
    <property type="project" value="TreeGrafter"/>
</dbReference>
<dbReference type="Gene3D" id="3.30.70.330">
    <property type="match status" value="3"/>
</dbReference>
<evidence type="ECO:0000313" key="7">
    <source>
        <dbReference type="Proteomes" id="UP001165065"/>
    </source>
</evidence>
<protein>
    <recommendedName>
        <fullName evidence="5">RRM domain-containing protein</fullName>
    </recommendedName>
</protein>
<evidence type="ECO:0000256" key="4">
    <source>
        <dbReference type="SAM" id="MobiDB-lite"/>
    </source>
</evidence>
<accession>A0A9W7G4Y0</accession>
<evidence type="ECO:0000259" key="5">
    <source>
        <dbReference type="PROSITE" id="PS50102"/>
    </source>
</evidence>
<dbReference type="InterPro" id="IPR000504">
    <property type="entry name" value="RRM_dom"/>
</dbReference>
<dbReference type="SMART" id="SM00360">
    <property type="entry name" value="RRM"/>
    <property type="match status" value="2"/>
</dbReference>
<feature type="compositionally biased region" description="Polar residues" evidence="4">
    <location>
        <begin position="353"/>
        <end position="364"/>
    </location>
</feature>
<dbReference type="GO" id="GO:0000785">
    <property type="term" value="C:chromatin"/>
    <property type="evidence" value="ECO:0007669"/>
    <property type="project" value="TreeGrafter"/>
</dbReference>
<dbReference type="OrthoDB" id="1875751at2759"/>
<comment type="subcellular location">
    <subcellularLocation>
        <location evidence="1">Nucleus</location>
    </subcellularLocation>
</comment>
<keyword evidence="2" id="KW-0539">Nucleus</keyword>
<feature type="region of interest" description="Disordered" evidence="4">
    <location>
        <begin position="347"/>
        <end position="392"/>
    </location>
</feature>
<feature type="domain" description="RRM" evidence="5">
    <location>
        <begin position="56"/>
        <end position="131"/>
    </location>
</feature>